<reference evidence="2 3" key="1">
    <citation type="journal article" date="2023" name="Plants (Basel)">
        <title>Bridging the Gap: Combining Genomics and Transcriptomics Approaches to Understand Stylosanthes scabra, an Orphan Legume from the Brazilian Caatinga.</title>
        <authorList>
            <person name="Ferreira-Neto J.R.C."/>
            <person name="da Silva M.D."/>
            <person name="Binneck E."/>
            <person name="de Melo N.F."/>
            <person name="da Silva R.H."/>
            <person name="de Melo A.L.T.M."/>
            <person name="Pandolfi V."/>
            <person name="Bustamante F.O."/>
            <person name="Brasileiro-Vidal A.C."/>
            <person name="Benko-Iseppon A.M."/>
        </authorList>
    </citation>
    <scope>NUCLEOTIDE SEQUENCE [LARGE SCALE GENOMIC DNA]</scope>
    <source>
        <tissue evidence="2">Leaves</tissue>
    </source>
</reference>
<name>A0ABU6YNE7_9FABA</name>
<dbReference type="Proteomes" id="UP001341840">
    <property type="component" value="Unassembled WGS sequence"/>
</dbReference>
<gene>
    <name evidence="2" type="ORF">PIB30_065456</name>
</gene>
<proteinExistence type="predicted"/>
<evidence type="ECO:0000256" key="1">
    <source>
        <dbReference type="SAM" id="MobiDB-lite"/>
    </source>
</evidence>
<accession>A0ABU6YNE7</accession>
<organism evidence="2 3">
    <name type="scientific">Stylosanthes scabra</name>
    <dbReference type="NCBI Taxonomy" id="79078"/>
    <lineage>
        <taxon>Eukaryota</taxon>
        <taxon>Viridiplantae</taxon>
        <taxon>Streptophyta</taxon>
        <taxon>Embryophyta</taxon>
        <taxon>Tracheophyta</taxon>
        <taxon>Spermatophyta</taxon>
        <taxon>Magnoliopsida</taxon>
        <taxon>eudicotyledons</taxon>
        <taxon>Gunneridae</taxon>
        <taxon>Pentapetalae</taxon>
        <taxon>rosids</taxon>
        <taxon>fabids</taxon>
        <taxon>Fabales</taxon>
        <taxon>Fabaceae</taxon>
        <taxon>Papilionoideae</taxon>
        <taxon>50 kb inversion clade</taxon>
        <taxon>dalbergioids sensu lato</taxon>
        <taxon>Dalbergieae</taxon>
        <taxon>Pterocarpus clade</taxon>
        <taxon>Stylosanthes</taxon>
    </lineage>
</organism>
<feature type="compositionally biased region" description="Basic and acidic residues" evidence="1">
    <location>
        <begin position="22"/>
        <end position="50"/>
    </location>
</feature>
<evidence type="ECO:0000313" key="2">
    <source>
        <dbReference type="EMBL" id="MED6211932.1"/>
    </source>
</evidence>
<keyword evidence="3" id="KW-1185">Reference proteome</keyword>
<comment type="caution">
    <text evidence="2">The sequence shown here is derived from an EMBL/GenBank/DDBJ whole genome shotgun (WGS) entry which is preliminary data.</text>
</comment>
<evidence type="ECO:0000313" key="3">
    <source>
        <dbReference type="Proteomes" id="UP001341840"/>
    </source>
</evidence>
<feature type="region of interest" description="Disordered" evidence="1">
    <location>
        <begin position="1"/>
        <end position="52"/>
    </location>
</feature>
<sequence>MPSATLPTSYIPLNHRSQQHRKKEEKSEEKHKKETGQGREEKKEERKESDGAVVAGPLAAAVPDAAALLSSWGEKDGLPAFFSFLNTSVVLKSHVVVSIASFSHWWPPRCVCLLLASPRPGLAPSYIFNPGLTSLSHPPPAS</sequence>
<protein>
    <submittedName>
        <fullName evidence="2">Uncharacterized protein</fullName>
    </submittedName>
</protein>
<dbReference type="EMBL" id="JASCZI010242734">
    <property type="protein sequence ID" value="MED6211932.1"/>
    <property type="molecule type" value="Genomic_DNA"/>
</dbReference>